<dbReference type="RefSeq" id="WP_201169528.1">
    <property type="nucleotide sequence ID" value="NZ_JAEPWM010000003.1"/>
</dbReference>
<evidence type="ECO:0000313" key="2">
    <source>
        <dbReference type="EMBL" id="MBK6006409.1"/>
    </source>
</evidence>
<evidence type="ECO:0000256" key="1">
    <source>
        <dbReference type="SAM" id="SignalP"/>
    </source>
</evidence>
<proteinExistence type="predicted"/>
<dbReference type="AlphaFoldDB" id="A0A934WL51"/>
<sequence length="300" mass="31592">MERRANRLRSACALVVLAAVLAGCTQERALAVKAAAERFAAQAAAAIDALTELHVRGAYGPLQTDDVMLAQARDDVYEVQAADPGQVRAAVAQAFTWVSDREQFRRNAFGGADALKQAYGEFALAFRRLPEGSFFAANDVACAAGLGARLVGTMASAAQQLARHPVPLVVETAASQAQVTATAQKAVSANNRLLLDAPLRAHLAVLREQDRANVEVVAKLTDAAETGLAVLDMIARYDQVSAADLAAAVRQVLVIRESTFGLSSQAQLARLDKVVAQIEAQPALAQAAALPLNQKPATCQ</sequence>
<accession>A0A934WL51</accession>
<keyword evidence="3" id="KW-1185">Reference proteome</keyword>
<comment type="caution">
    <text evidence="2">The sequence shown here is derived from an EMBL/GenBank/DDBJ whole genome shotgun (WGS) entry which is preliminary data.</text>
</comment>
<feature type="chain" id="PRO_5037358294" description="Lipoprotein" evidence="1">
    <location>
        <begin position="23"/>
        <end position="300"/>
    </location>
</feature>
<keyword evidence="1" id="KW-0732">Signal</keyword>
<feature type="signal peptide" evidence="1">
    <location>
        <begin position="1"/>
        <end position="22"/>
    </location>
</feature>
<dbReference type="Proteomes" id="UP000630528">
    <property type="component" value="Unassembled WGS sequence"/>
</dbReference>
<dbReference type="EMBL" id="JAEPWM010000003">
    <property type="protein sequence ID" value="MBK6006409.1"/>
    <property type="molecule type" value="Genomic_DNA"/>
</dbReference>
<protein>
    <recommendedName>
        <fullName evidence="4">Lipoprotein</fullName>
    </recommendedName>
</protein>
<evidence type="ECO:0000313" key="3">
    <source>
        <dbReference type="Proteomes" id="UP000630528"/>
    </source>
</evidence>
<name>A0A934WL51_9BURK</name>
<reference evidence="2" key="2">
    <citation type="submission" date="2021-01" db="EMBL/GenBank/DDBJ databases">
        <authorList>
            <person name="Kang M."/>
        </authorList>
    </citation>
    <scope>NUCLEOTIDE SEQUENCE</scope>
    <source>
        <strain evidence="2">KACC 17527</strain>
    </source>
</reference>
<reference evidence="2" key="1">
    <citation type="journal article" date="2012" name="J. Microbiol. Biotechnol.">
        <title>Ramlibacter ginsenosidimutans sp. nov., with ginsenoside-converting activity.</title>
        <authorList>
            <person name="Wang L."/>
            <person name="An D.S."/>
            <person name="Kim S.G."/>
            <person name="Jin F.X."/>
            <person name="Kim S.C."/>
            <person name="Lee S.T."/>
            <person name="Im W.T."/>
        </authorList>
    </citation>
    <scope>NUCLEOTIDE SEQUENCE</scope>
    <source>
        <strain evidence="2">KACC 17527</strain>
    </source>
</reference>
<evidence type="ECO:0008006" key="4">
    <source>
        <dbReference type="Google" id="ProtNLM"/>
    </source>
</evidence>
<gene>
    <name evidence="2" type="ORF">JJB11_09925</name>
</gene>
<dbReference type="PROSITE" id="PS51257">
    <property type="entry name" value="PROKAR_LIPOPROTEIN"/>
    <property type="match status" value="1"/>
</dbReference>
<organism evidence="2 3">
    <name type="scientific">Ramlibacter ginsenosidimutans</name>
    <dbReference type="NCBI Taxonomy" id="502333"/>
    <lineage>
        <taxon>Bacteria</taxon>
        <taxon>Pseudomonadati</taxon>
        <taxon>Pseudomonadota</taxon>
        <taxon>Betaproteobacteria</taxon>
        <taxon>Burkholderiales</taxon>
        <taxon>Comamonadaceae</taxon>
        <taxon>Ramlibacter</taxon>
    </lineage>
</organism>